<keyword evidence="12" id="KW-1185">Reference proteome</keyword>
<dbReference type="SUPFAM" id="SSF47072">
    <property type="entry name" value="Cysteine alpha-hairpin motif"/>
    <property type="match status" value="1"/>
</dbReference>
<dbReference type="GO" id="GO:0044183">
    <property type="term" value="F:protein folding chaperone"/>
    <property type="evidence" value="ECO:0007669"/>
    <property type="project" value="TreeGrafter"/>
</dbReference>
<feature type="binding site" evidence="8">
    <location>
        <position position="255"/>
    </location>
    <ligand>
        <name>Cu cation</name>
        <dbReference type="ChEBI" id="CHEBI:23378"/>
    </ligand>
</feature>
<dbReference type="Gene3D" id="1.10.287.110">
    <property type="entry name" value="DnaJ domain"/>
    <property type="match status" value="1"/>
</dbReference>
<dbReference type="InterPro" id="IPR001623">
    <property type="entry name" value="DnaJ_domain"/>
</dbReference>
<evidence type="ECO:0000256" key="8">
    <source>
        <dbReference type="PIRSR" id="PIRSR607745-1"/>
    </source>
</evidence>
<protein>
    <submittedName>
        <fullName evidence="11">Related to SIS1 Heat shock protein</fullName>
    </submittedName>
</protein>
<evidence type="ECO:0000256" key="6">
    <source>
        <dbReference type="ARBA" id="ARBA00023157"/>
    </source>
</evidence>
<dbReference type="PANTHER" id="PTHR43948">
    <property type="entry name" value="DNAJ HOMOLOG SUBFAMILY B"/>
    <property type="match status" value="1"/>
</dbReference>
<feature type="compositionally biased region" description="Basic and acidic residues" evidence="9">
    <location>
        <begin position="68"/>
        <end position="77"/>
    </location>
</feature>
<dbReference type="GO" id="GO:0051082">
    <property type="term" value="F:unfolded protein binding"/>
    <property type="evidence" value="ECO:0007669"/>
    <property type="project" value="TreeGrafter"/>
</dbReference>
<proteinExistence type="inferred from homology"/>
<comment type="similarity">
    <text evidence="2">Belongs to the COX17 family.</text>
</comment>
<dbReference type="CDD" id="cd06257">
    <property type="entry name" value="DnaJ"/>
    <property type="match status" value="1"/>
</dbReference>
<sequence length="299" mass="32513">MSASGPPPNYYAILEVSQSASTQQIRDAYKRAALKYHPDRVPATSPDREARTRKFQLVNDAYYTLSDPARRREYDLQRHRHPSPPTPPEADPFDFAEDHETPGGAPGGEGGGGAQNAYSWAWNFFTGQGATPRDREEAEEAQFGDVFEEMLREEGLADEGNRPTRSFWSILGGVSGGALGFIVANVPGMVAGAVAGNRLGAVRDARGKSVYAVFQELPQADRARLLSQLAAKVFTPAPAPAAATKTTDASKPKPCCVCKDEKSRRDECMLMSKSANPEEDCKSTILQYKACMEGFGFKV</sequence>
<dbReference type="SMART" id="SM00271">
    <property type="entry name" value="DnaJ"/>
    <property type="match status" value="1"/>
</dbReference>
<dbReference type="SUPFAM" id="SSF46565">
    <property type="entry name" value="Chaperone J-domain"/>
    <property type="match status" value="1"/>
</dbReference>
<feature type="region of interest" description="Disordered" evidence="9">
    <location>
        <begin position="68"/>
        <end position="113"/>
    </location>
</feature>
<dbReference type="InterPro" id="IPR007745">
    <property type="entry name" value="Cyt_c_oxidase_Cu-chaperone"/>
</dbReference>
<dbReference type="AlphaFoldDB" id="A0AAE8MNM0"/>
<dbReference type="GO" id="GO:0005634">
    <property type="term" value="C:nucleus"/>
    <property type="evidence" value="ECO:0007669"/>
    <property type="project" value="TreeGrafter"/>
</dbReference>
<dbReference type="GO" id="GO:0051087">
    <property type="term" value="F:protein-folding chaperone binding"/>
    <property type="evidence" value="ECO:0007669"/>
    <property type="project" value="TreeGrafter"/>
</dbReference>
<keyword evidence="3 8" id="KW-0479">Metal-binding</keyword>
<keyword evidence="11" id="KW-0346">Stress response</keyword>
<evidence type="ECO:0000313" key="11">
    <source>
        <dbReference type="EMBL" id="SPN96804.1"/>
    </source>
</evidence>
<dbReference type="Proteomes" id="UP001187682">
    <property type="component" value="Unassembled WGS sequence"/>
</dbReference>
<evidence type="ECO:0000256" key="9">
    <source>
        <dbReference type="SAM" id="MobiDB-lite"/>
    </source>
</evidence>
<dbReference type="GO" id="GO:0016531">
    <property type="term" value="F:copper chaperone activity"/>
    <property type="evidence" value="ECO:0007669"/>
    <property type="project" value="InterPro"/>
</dbReference>
<dbReference type="PRINTS" id="PR00625">
    <property type="entry name" value="JDOMAIN"/>
</dbReference>
<dbReference type="InterPro" id="IPR036869">
    <property type="entry name" value="J_dom_sf"/>
</dbReference>
<evidence type="ECO:0000256" key="7">
    <source>
        <dbReference type="ARBA" id="ARBA00023186"/>
    </source>
</evidence>
<evidence type="ECO:0000259" key="10">
    <source>
        <dbReference type="PROSITE" id="PS50076"/>
    </source>
</evidence>
<evidence type="ECO:0000256" key="2">
    <source>
        <dbReference type="ARBA" id="ARBA00009241"/>
    </source>
</evidence>
<dbReference type="InterPro" id="IPR009069">
    <property type="entry name" value="Cys_alpha_HP_mot_SF"/>
</dbReference>
<evidence type="ECO:0000256" key="1">
    <source>
        <dbReference type="ARBA" id="ARBA00004569"/>
    </source>
</evidence>
<name>A0AAE8MNM0_9PEZI</name>
<dbReference type="PANTHER" id="PTHR43948:SF21">
    <property type="entry name" value="DNAJ DOMAIN-CONTAINING PROTEIN"/>
    <property type="match status" value="1"/>
</dbReference>
<feature type="binding site" evidence="8">
    <location>
        <position position="256"/>
    </location>
    <ligand>
        <name>Cu cation</name>
        <dbReference type="ChEBI" id="CHEBI:23378"/>
    </ligand>
</feature>
<dbReference type="Gene3D" id="1.10.287.1130">
    <property type="entry name" value="CytochromE C oxidase copper chaperone"/>
    <property type="match status" value="1"/>
</dbReference>
<keyword evidence="7" id="KW-0143">Chaperone</keyword>
<keyword evidence="6" id="KW-1015">Disulfide bond</keyword>
<evidence type="ECO:0000313" key="12">
    <source>
        <dbReference type="Proteomes" id="UP001187682"/>
    </source>
</evidence>
<organism evidence="11 12">
    <name type="scientific">Cephalotrichum gorgonifer</name>
    <dbReference type="NCBI Taxonomy" id="2041049"/>
    <lineage>
        <taxon>Eukaryota</taxon>
        <taxon>Fungi</taxon>
        <taxon>Dikarya</taxon>
        <taxon>Ascomycota</taxon>
        <taxon>Pezizomycotina</taxon>
        <taxon>Sordariomycetes</taxon>
        <taxon>Hypocreomycetidae</taxon>
        <taxon>Microascales</taxon>
        <taxon>Microascaceae</taxon>
        <taxon>Cephalotrichum</taxon>
    </lineage>
</organism>
<dbReference type="EMBL" id="ONZQ02000001">
    <property type="protein sequence ID" value="SPN96804.1"/>
    <property type="molecule type" value="Genomic_DNA"/>
</dbReference>
<feature type="compositionally biased region" description="Gly residues" evidence="9">
    <location>
        <begin position="104"/>
        <end position="113"/>
    </location>
</feature>
<dbReference type="Pfam" id="PF05051">
    <property type="entry name" value="COX17"/>
    <property type="match status" value="1"/>
</dbReference>
<reference evidence="11" key="1">
    <citation type="submission" date="2018-03" db="EMBL/GenBank/DDBJ databases">
        <authorList>
            <person name="Guldener U."/>
        </authorList>
    </citation>
    <scope>NUCLEOTIDE SEQUENCE</scope>
</reference>
<gene>
    <name evidence="11" type="ORF">DNG_00324</name>
</gene>
<evidence type="ECO:0000256" key="4">
    <source>
        <dbReference type="ARBA" id="ARBA00023008"/>
    </source>
</evidence>
<accession>A0AAE8MNM0</accession>
<dbReference type="PROSITE" id="PS50076">
    <property type="entry name" value="DNAJ_2"/>
    <property type="match status" value="1"/>
</dbReference>
<comment type="caution">
    <text evidence="11">The sequence shown here is derived from an EMBL/GenBank/DDBJ whole genome shotgun (WGS) entry which is preliminary data.</text>
</comment>
<comment type="subcellular location">
    <subcellularLocation>
        <location evidence="1">Mitochondrion intermembrane space</location>
    </subcellularLocation>
</comment>
<evidence type="ECO:0000256" key="3">
    <source>
        <dbReference type="ARBA" id="ARBA00022723"/>
    </source>
</evidence>
<dbReference type="GO" id="GO:0005507">
    <property type="term" value="F:copper ion binding"/>
    <property type="evidence" value="ECO:0007669"/>
    <property type="project" value="InterPro"/>
</dbReference>
<dbReference type="Pfam" id="PF00226">
    <property type="entry name" value="DnaJ"/>
    <property type="match status" value="1"/>
</dbReference>
<keyword evidence="4 8" id="KW-0186">Copper</keyword>
<evidence type="ECO:0000256" key="5">
    <source>
        <dbReference type="ARBA" id="ARBA00023128"/>
    </source>
</evidence>
<feature type="domain" description="J" evidence="10">
    <location>
        <begin position="9"/>
        <end position="78"/>
    </location>
</feature>
<keyword evidence="5" id="KW-0496">Mitochondrion</keyword>
<dbReference type="GO" id="GO:0005758">
    <property type="term" value="C:mitochondrial intermembrane space"/>
    <property type="evidence" value="ECO:0007669"/>
    <property type="project" value="UniProtKB-SubCell"/>
</dbReference>